<sequence>MSKSVYFSVYLDGTANSKDNDTPEGGHTNVARLFELDAAQGTNLSLNSDHAPLTYDPTQYLGQSEKIYLDGVGSQKSSTPVALLERGTGLGGQERIEQAYDAFVAFYNKNQDHKIDVNLIGFSRGAAQARALANEIIDRGVPMLDSDWKPTREYLVPPGQVHVNKLGIFDTVASYGIPITDSHPNKNLEISKNVDSTTHLVAMHEYRATFPLTSALRNDDNSRIEEVKFAGAHSQVGGGYRNDVLAAGPLAFMYDSLKSAGIEMGPMPPEELKRIEQYNAVIKDPQRLQEALIDSRLFKGNEAFTPNPDGSFTRINNEPFPTERGTLLPFRRQSAPFDQPVNGRKVIFENDDSLGHPLVQRIGRKLGEKFFAWDEKAQSASSMPDDPAGSNIENRLATRKAEHASVLAAQSHAQVAELSSLLASSKPEAEHLQRLGLEAVPVPKSDVSANYAVVRIDPEGSSAFADLGFEYEASRIVAEAADGALARAPLAIGDPFLLHDTNGNVVGALEAVHEAPSFTDARGVLVAIDMRHVGEADQAGFLSDGLQQAAAWIAERPEGTLKDAYEIPGADGKPLARAMIACPVEQVLERTVAWDAPEP</sequence>
<protein>
    <submittedName>
        <fullName evidence="1">Uncharacterized protein</fullName>
    </submittedName>
</protein>
<keyword evidence="2" id="KW-1185">Reference proteome</keyword>
<reference evidence="1" key="1">
    <citation type="submission" date="2023-07" db="EMBL/GenBank/DDBJ databases">
        <title>Sorghum-associated microbial communities from plants grown in Nebraska, USA.</title>
        <authorList>
            <person name="Schachtman D."/>
        </authorList>
    </citation>
    <scope>NUCLEOTIDE SEQUENCE</scope>
    <source>
        <strain evidence="1">BE56</strain>
    </source>
</reference>
<organism evidence="1 2">
    <name type="scientific">Pseudomonas hunanensis</name>
    <dbReference type="NCBI Taxonomy" id="1247546"/>
    <lineage>
        <taxon>Bacteria</taxon>
        <taxon>Pseudomonadati</taxon>
        <taxon>Pseudomonadota</taxon>
        <taxon>Gammaproteobacteria</taxon>
        <taxon>Pseudomonadales</taxon>
        <taxon>Pseudomonadaceae</taxon>
        <taxon>Pseudomonas</taxon>
    </lineage>
</organism>
<dbReference type="Proteomes" id="UP001259587">
    <property type="component" value="Unassembled WGS sequence"/>
</dbReference>
<evidence type="ECO:0000313" key="2">
    <source>
        <dbReference type="Proteomes" id="UP001259587"/>
    </source>
</evidence>
<accession>A0ACC6K115</accession>
<gene>
    <name evidence="1" type="ORF">J2W83_001727</name>
</gene>
<proteinExistence type="predicted"/>
<evidence type="ECO:0000313" key="1">
    <source>
        <dbReference type="EMBL" id="MDR6712132.1"/>
    </source>
</evidence>
<comment type="caution">
    <text evidence="1">The sequence shown here is derived from an EMBL/GenBank/DDBJ whole genome shotgun (WGS) entry which is preliminary data.</text>
</comment>
<dbReference type="EMBL" id="JAVDTH010000007">
    <property type="protein sequence ID" value="MDR6712132.1"/>
    <property type="molecule type" value="Genomic_DNA"/>
</dbReference>
<name>A0ACC6K115_9PSED</name>